<dbReference type="Proteomes" id="UP000182719">
    <property type="component" value="Unassembled WGS sequence"/>
</dbReference>
<evidence type="ECO:0000313" key="2">
    <source>
        <dbReference type="EMBL" id="SEN07950.1"/>
    </source>
</evidence>
<keyword evidence="3" id="KW-1185">Reference proteome</keyword>
<accession>A0A1H8DL06</accession>
<feature type="chain" id="PRO_5010234865" description="Lipoprotein" evidence="1">
    <location>
        <begin position="22"/>
        <end position="238"/>
    </location>
</feature>
<gene>
    <name evidence="2" type="ORF">SAMN05444354_13029</name>
</gene>
<evidence type="ECO:0000313" key="3">
    <source>
        <dbReference type="Proteomes" id="UP000182719"/>
    </source>
</evidence>
<evidence type="ECO:0008006" key="4">
    <source>
        <dbReference type="Google" id="ProtNLM"/>
    </source>
</evidence>
<protein>
    <recommendedName>
        <fullName evidence="4">Lipoprotein</fullName>
    </recommendedName>
</protein>
<organism evidence="2 3">
    <name type="scientific">Stigmatella aurantiaca</name>
    <dbReference type="NCBI Taxonomy" id="41"/>
    <lineage>
        <taxon>Bacteria</taxon>
        <taxon>Pseudomonadati</taxon>
        <taxon>Myxococcota</taxon>
        <taxon>Myxococcia</taxon>
        <taxon>Myxococcales</taxon>
        <taxon>Cystobacterineae</taxon>
        <taxon>Archangiaceae</taxon>
        <taxon>Stigmatella</taxon>
    </lineage>
</organism>
<evidence type="ECO:0000256" key="1">
    <source>
        <dbReference type="SAM" id="SignalP"/>
    </source>
</evidence>
<sequence length="238" mass="25324">MLRQPLSLPYRVLLPSVVLLACGGTPEESASHGDATVGTKTSALCSGQSVETLSVSGMSSYAGLLAGNGTWSVGGSANAVRLEHFIDGVLRSTEERPGRTGTWYVSADGMSCGAHAFVVKAYPMIIDSAGNQTTCWDAPRQTSQSVDQPCPTVSMSCMPESRINSICTGTASGGTGPYTPFWKVNYTSEGNWFQGQMTFNLFCPPEPYPKPARIEVLFKVRDSTGMDSPARTTTILCK</sequence>
<reference evidence="3" key="1">
    <citation type="submission" date="2016-10" db="EMBL/GenBank/DDBJ databases">
        <authorList>
            <person name="Varghese N."/>
            <person name="Submissions S."/>
        </authorList>
    </citation>
    <scope>NUCLEOTIDE SEQUENCE [LARGE SCALE GENOMIC DNA]</scope>
    <source>
        <strain evidence="3">DSM 17044</strain>
    </source>
</reference>
<feature type="signal peptide" evidence="1">
    <location>
        <begin position="1"/>
        <end position="21"/>
    </location>
</feature>
<proteinExistence type="predicted"/>
<name>A0A1H8DL06_STIAU</name>
<keyword evidence="1" id="KW-0732">Signal</keyword>
<dbReference type="AlphaFoldDB" id="A0A1H8DL06"/>
<dbReference type="PROSITE" id="PS51257">
    <property type="entry name" value="PROKAR_LIPOPROTEIN"/>
    <property type="match status" value="1"/>
</dbReference>
<dbReference type="RefSeq" id="WP_245769008.1">
    <property type="nucleotide sequence ID" value="NZ_FOAP01000030.1"/>
</dbReference>
<dbReference type="EMBL" id="FOAP01000030">
    <property type="protein sequence ID" value="SEN07950.1"/>
    <property type="molecule type" value="Genomic_DNA"/>
</dbReference>